<dbReference type="OMA" id="REYIVWP"/>
<dbReference type="EMBL" id="KN817566">
    <property type="protein sequence ID" value="KJA20519.1"/>
    <property type="molecule type" value="Genomic_DNA"/>
</dbReference>
<dbReference type="Pfam" id="PF20153">
    <property type="entry name" value="DUF6535"/>
    <property type="match status" value="1"/>
</dbReference>
<evidence type="ECO:0000313" key="4">
    <source>
        <dbReference type="Proteomes" id="UP000054270"/>
    </source>
</evidence>
<feature type="transmembrane region" description="Helical" evidence="1">
    <location>
        <begin position="58"/>
        <end position="77"/>
    </location>
</feature>
<proteinExistence type="predicted"/>
<accession>A0A0D2NNY3</accession>
<keyword evidence="4" id="KW-1185">Reference proteome</keyword>
<dbReference type="AlphaFoldDB" id="A0A0D2NNY3"/>
<gene>
    <name evidence="3" type="ORF">HYPSUDRAFT_142030</name>
</gene>
<name>A0A0D2NNY3_HYPSF</name>
<evidence type="ECO:0000256" key="1">
    <source>
        <dbReference type="SAM" id="Phobius"/>
    </source>
</evidence>
<feature type="domain" description="DUF6535" evidence="2">
    <location>
        <begin position="33"/>
        <end position="171"/>
    </location>
</feature>
<evidence type="ECO:0000259" key="2">
    <source>
        <dbReference type="Pfam" id="PF20153"/>
    </source>
</evidence>
<feature type="non-terminal residue" evidence="3">
    <location>
        <position position="173"/>
    </location>
</feature>
<keyword evidence="1" id="KW-1133">Transmembrane helix</keyword>
<sequence>MSSEPSRSTLKLWRCGDDYKPSLPLPEKDADNWNNLLAPLMKRDKEQCDAWKEEIQNLLIFAGLFSAVATAFVIILYQGLQPDSNQMIIALLTQIATTLDNFQNATSPAEDPISLLGPDSNALPSSAMFRVNILWSASLVLSLTAALGGIVGLQWLREYQRSPPRGTSQESFA</sequence>
<reference evidence="4" key="1">
    <citation type="submission" date="2014-04" db="EMBL/GenBank/DDBJ databases">
        <title>Evolutionary Origins and Diversification of the Mycorrhizal Mutualists.</title>
        <authorList>
            <consortium name="DOE Joint Genome Institute"/>
            <consortium name="Mycorrhizal Genomics Consortium"/>
            <person name="Kohler A."/>
            <person name="Kuo A."/>
            <person name="Nagy L.G."/>
            <person name="Floudas D."/>
            <person name="Copeland A."/>
            <person name="Barry K.W."/>
            <person name="Cichocki N."/>
            <person name="Veneault-Fourrey C."/>
            <person name="LaButti K."/>
            <person name="Lindquist E.A."/>
            <person name="Lipzen A."/>
            <person name="Lundell T."/>
            <person name="Morin E."/>
            <person name="Murat C."/>
            <person name="Riley R."/>
            <person name="Ohm R."/>
            <person name="Sun H."/>
            <person name="Tunlid A."/>
            <person name="Henrissat B."/>
            <person name="Grigoriev I.V."/>
            <person name="Hibbett D.S."/>
            <person name="Martin F."/>
        </authorList>
    </citation>
    <scope>NUCLEOTIDE SEQUENCE [LARGE SCALE GENOMIC DNA]</scope>
    <source>
        <strain evidence="4">FD-334 SS-4</strain>
    </source>
</reference>
<evidence type="ECO:0000313" key="3">
    <source>
        <dbReference type="EMBL" id="KJA20519.1"/>
    </source>
</evidence>
<feature type="transmembrane region" description="Helical" evidence="1">
    <location>
        <begin position="133"/>
        <end position="156"/>
    </location>
</feature>
<dbReference type="Proteomes" id="UP000054270">
    <property type="component" value="Unassembled WGS sequence"/>
</dbReference>
<organism evidence="3 4">
    <name type="scientific">Hypholoma sublateritium (strain FD-334 SS-4)</name>
    <dbReference type="NCBI Taxonomy" id="945553"/>
    <lineage>
        <taxon>Eukaryota</taxon>
        <taxon>Fungi</taxon>
        <taxon>Dikarya</taxon>
        <taxon>Basidiomycota</taxon>
        <taxon>Agaricomycotina</taxon>
        <taxon>Agaricomycetes</taxon>
        <taxon>Agaricomycetidae</taxon>
        <taxon>Agaricales</taxon>
        <taxon>Agaricineae</taxon>
        <taxon>Strophariaceae</taxon>
        <taxon>Hypholoma</taxon>
    </lineage>
</organism>
<dbReference type="STRING" id="945553.A0A0D2NNY3"/>
<dbReference type="InterPro" id="IPR045338">
    <property type="entry name" value="DUF6535"/>
</dbReference>
<keyword evidence="1" id="KW-0812">Transmembrane</keyword>
<keyword evidence="1" id="KW-0472">Membrane</keyword>
<protein>
    <recommendedName>
        <fullName evidence="2">DUF6535 domain-containing protein</fullName>
    </recommendedName>
</protein>
<dbReference type="OrthoDB" id="3221808at2759"/>